<name>A0A0F9LNJ5_9ZZZZ</name>
<gene>
    <name evidence="2" type="ORF">LCGC14_1255410</name>
</gene>
<comment type="caution">
    <text evidence="2">The sequence shown here is derived from an EMBL/GenBank/DDBJ whole genome shotgun (WGS) entry which is preliminary data.</text>
</comment>
<evidence type="ECO:0000256" key="1">
    <source>
        <dbReference type="SAM" id="MobiDB-lite"/>
    </source>
</evidence>
<evidence type="ECO:0000313" key="2">
    <source>
        <dbReference type="EMBL" id="KKM88766.1"/>
    </source>
</evidence>
<dbReference type="EMBL" id="LAZR01006916">
    <property type="protein sequence ID" value="KKM88766.1"/>
    <property type="molecule type" value="Genomic_DNA"/>
</dbReference>
<protein>
    <submittedName>
        <fullName evidence="2">Uncharacterized protein</fullName>
    </submittedName>
</protein>
<organism evidence="2">
    <name type="scientific">marine sediment metagenome</name>
    <dbReference type="NCBI Taxonomy" id="412755"/>
    <lineage>
        <taxon>unclassified sequences</taxon>
        <taxon>metagenomes</taxon>
        <taxon>ecological metagenomes</taxon>
    </lineage>
</organism>
<sequence length="122" mass="12522">MVSDQFANRLLQGQVDGGSIATALFDMLPALPGEGPPLMPRVLAKRLFPQGFLGAQGVVPPAWPPAAAPPPPAVAQVPAVNTPAAPPAPARQPAPAGHRPVMAGDSGEVRAVRVFMAERHGM</sequence>
<reference evidence="2" key="1">
    <citation type="journal article" date="2015" name="Nature">
        <title>Complex archaea that bridge the gap between prokaryotes and eukaryotes.</title>
        <authorList>
            <person name="Spang A."/>
            <person name="Saw J.H."/>
            <person name="Jorgensen S.L."/>
            <person name="Zaremba-Niedzwiedzka K."/>
            <person name="Martijn J."/>
            <person name="Lind A.E."/>
            <person name="van Eijk R."/>
            <person name="Schleper C."/>
            <person name="Guy L."/>
            <person name="Ettema T.J."/>
        </authorList>
    </citation>
    <scope>NUCLEOTIDE SEQUENCE</scope>
</reference>
<proteinExistence type="predicted"/>
<dbReference type="AlphaFoldDB" id="A0A0F9LNJ5"/>
<feature type="compositionally biased region" description="Low complexity" evidence="1">
    <location>
        <begin position="74"/>
        <end position="83"/>
    </location>
</feature>
<feature type="region of interest" description="Disordered" evidence="1">
    <location>
        <begin position="68"/>
        <end position="104"/>
    </location>
</feature>
<accession>A0A0F9LNJ5</accession>